<reference evidence="2" key="1">
    <citation type="submission" date="2022-08" db="EMBL/GenBank/DDBJ databases">
        <authorList>
            <person name="Deng Y."/>
            <person name="Han X.-F."/>
            <person name="Zhang Y.-Q."/>
        </authorList>
    </citation>
    <scope>NUCLEOTIDE SEQUENCE</scope>
    <source>
        <strain evidence="2">CPCC 205716</strain>
    </source>
</reference>
<name>A0ABT2GDE7_9MICO</name>
<feature type="transmembrane region" description="Helical" evidence="1">
    <location>
        <begin position="116"/>
        <end position="135"/>
    </location>
</feature>
<keyword evidence="1" id="KW-0812">Transmembrane</keyword>
<dbReference type="Pfam" id="PF07077">
    <property type="entry name" value="DUF1345"/>
    <property type="match status" value="1"/>
</dbReference>
<dbReference type="Proteomes" id="UP001165580">
    <property type="component" value="Unassembled WGS sequence"/>
</dbReference>
<evidence type="ECO:0000313" key="2">
    <source>
        <dbReference type="EMBL" id="MCS5714222.1"/>
    </source>
</evidence>
<sequence>MGQAGIEEARVRRARIRFIMMAITGVVVAAAVAAAGFVEICVVAGWAAACIVYLTWVWVNIGHLDAHQTQTHASRENPTRTTSDVLLLLASVASLVVVVLVLVLSTASPGVERDVLSGTAILSVVLSWFLIHTLYTLRYAVLYYSGTPGGVSFNQDEPPRFADFAYLAFTLGMTFQVSDTNISSSAIRGTVLRHSLLSYLFGAVILATLVNLVSGF</sequence>
<dbReference type="EMBL" id="JANTEZ010000002">
    <property type="protein sequence ID" value="MCS5714222.1"/>
    <property type="molecule type" value="Genomic_DNA"/>
</dbReference>
<keyword evidence="1" id="KW-0472">Membrane</keyword>
<dbReference type="RefSeq" id="WP_259485746.1">
    <property type="nucleotide sequence ID" value="NZ_JANTEZ010000002.1"/>
</dbReference>
<feature type="transmembrane region" description="Helical" evidence="1">
    <location>
        <begin position="85"/>
        <end position="104"/>
    </location>
</feature>
<comment type="caution">
    <text evidence="2">The sequence shown here is derived from an EMBL/GenBank/DDBJ whole genome shotgun (WGS) entry which is preliminary data.</text>
</comment>
<dbReference type="InterPro" id="IPR009781">
    <property type="entry name" value="DUF1345"/>
</dbReference>
<evidence type="ECO:0000256" key="1">
    <source>
        <dbReference type="SAM" id="Phobius"/>
    </source>
</evidence>
<feature type="transmembrane region" description="Helical" evidence="1">
    <location>
        <begin position="44"/>
        <end position="64"/>
    </location>
</feature>
<evidence type="ECO:0000313" key="3">
    <source>
        <dbReference type="Proteomes" id="UP001165580"/>
    </source>
</evidence>
<keyword evidence="1" id="KW-1133">Transmembrane helix</keyword>
<proteinExistence type="predicted"/>
<feature type="transmembrane region" description="Helical" evidence="1">
    <location>
        <begin position="18"/>
        <end position="38"/>
    </location>
</feature>
<feature type="transmembrane region" description="Helical" evidence="1">
    <location>
        <begin position="196"/>
        <end position="214"/>
    </location>
</feature>
<protein>
    <submittedName>
        <fullName evidence="2">DUF1345 domain-containing protein</fullName>
    </submittedName>
</protein>
<accession>A0ABT2GDE7</accession>
<keyword evidence="3" id="KW-1185">Reference proteome</keyword>
<organism evidence="2 3">
    <name type="scientific">Herbiconiux gentiana</name>
    <dbReference type="NCBI Taxonomy" id="2970912"/>
    <lineage>
        <taxon>Bacteria</taxon>
        <taxon>Bacillati</taxon>
        <taxon>Actinomycetota</taxon>
        <taxon>Actinomycetes</taxon>
        <taxon>Micrococcales</taxon>
        <taxon>Microbacteriaceae</taxon>
        <taxon>Herbiconiux</taxon>
    </lineage>
</organism>
<gene>
    <name evidence="2" type="ORF">NVV95_06605</name>
</gene>